<dbReference type="InterPro" id="IPR018247">
    <property type="entry name" value="EF_Hand_1_Ca_BS"/>
</dbReference>
<feature type="transmembrane region" description="Helical" evidence="10">
    <location>
        <begin position="193"/>
        <end position="217"/>
    </location>
</feature>
<name>A0A2V0NS83_9CHLO</name>
<dbReference type="InterPro" id="IPR036145">
    <property type="entry name" value="MinC_C_sf"/>
</dbReference>
<feature type="transmembrane region" description="Helical" evidence="10">
    <location>
        <begin position="605"/>
        <end position="628"/>
    </location>
</feature>
<dbReference type="GO" id="GO:0005774">
    <property type="term" value="C:vacuolar membrane"/>
    <property type="evidence" value="ECO:0007669"/>
    <property type="project" value="UniProtKB-ARBA"/>
</dbReference>
<feature type="domain" description="EF-hand" evidence="11">
    <location>
        <begin position="494"/>
        <end position="529"/>
    </location>
</feature>
<dbReference type="InterPro" id="IPR004713">
    <property type="entry name" value="CaH_exchang"/>
</dbReference>
<feature type="transmembrane region" description="Helical" evidence="10">
    <location>
        <begin position="707"/>
        <end position="728"/>
    </location>
</feature>
<dbReference type="GO" id="GO:0015369">
    <property type="term" value="F:calcium:proton antiporter activity"/>
    <property type="evidence" value="ECO:0007669"/>
    <property type="project" value="TreeGrafter"/>
</dbReference>
<evidence type="ECO:0000259" key="11">
    <source>
        <dbReference type="PROSITE" id="PS50222"/>
    </source>
</evidence>
<dbReference type="GO" id="GO:0000902">
    <property type="term" value="P:cell morphogenesis"/>
    <property type="evidence" value="ECO:0007669"/>
    <property type="project" value="InterPro"/>
</dbReference>
<keyword evidence="13" id="KW-1185">Reference proteome</keyword>
<dbReference type="OrthoDB" id="546812at2759"/>
<keyword evidence="7" id="KW-0406">Ion transport</keyword>
<feature type="domain" description="EF-hand" evidence="11">
    <location>
        <begin position="449"/>
        <end position="484"/>
    </location>
</feature>
<comment type="caution">
    <text evidence="12">The sequence shown here is derived from an EMBL/GenBank/DDBJ whole genome shotgun (WGS) entry which is preliminary data.</text>
</comment>
<evidence type="ECO:0000313" key="13">
    <source>
        <dbReference type="Proteomes" id="UP000247498"/>
    </source>
</evidence>
<dbReference type="InterPro" id="IPR044880">
    <property type="entry name" value="NCX_ion-bd_dom_sf"/>
</dbReference>
<feature type="transmembrane region" description="Helical" evidence="10">
    <location>
        <begin position="640"/>
        <end position="660"/>
    </location>
</feature>
<evidence type="ECO:0000313" key="12">
    <source>
        <dbReference type="EMBL" id="GBF88403.1"/>
    </source>
</evidence>
<dbReference type="FunCoup" id="A0A2V0NS83">
    <property type="interactions" value="496"/>
</dbReference>
<gene>
    <name evidence="12" type="ORF">Rsub_01115</name>
</gene>
<keyword evidence="5" id="KW-0106">Calcium</keyword>
<keyword evidence="3" id="KW-0050">Antiport</keyword>
<evidence type="ECO:0000256" key="9">
    <source>
        <dbReference type="SAM" id="MobiDB-lite"/>
    </source>
</evidence>
<evidence type="ECO:0000256" key="8">
    <source>
        <dbReference type="ARBA" id="ARBA00023136"/>
    </source>
</evidence>
<dbReference type="PROSITE" id="PS50222">
    <property type="entry name" value="EF_HAND_2"/>
    <property type="match status" value="2"/>
</dbReference>
<evidence type="ECO:0000256" key="1">
    <source>
        <dbReference type="ARBA" id="ARBA00004127"/>
    </source>
</evidence>
<feature type="transmembrane region" description="Helical" evidence="10">
    <location>
        <begin position="383"/>
        <end position="404"/>
    </location>
</feature>
<feature type="region of interest" description="Disordered" evidence="9">
    <location>
        <begin position="576"/>
        <end position="596"/>
    </location>
</feature>
<feature type="transmembrane region" description="Helical" evidence="10">
    <location>
        <begin position="223"/>
        <end position="246"/>
    </location>
</feature>
<keyword evidence="6 10" id="KW-1133">Transmembrane helix</keyword>
<evidence type="ECO:0000256" key="5">
    <source>
        <dbReference type="ARBA" id="ARBA00022837"/>
    </source>
</evidence>
<dbReference type="EMBL" id="BDRX01000005">
    <property type="protein sequence ID" value="GBF88403.1"/>
    <property type="molecule type" value="Genomic_DNA"/>
</dbReference>
<evidence type="ECO:0000256" key="6">
    <source>
        <dbReference type="ARBA" id="ARBA00022989"/>
    </source>
</evidence>
<proteinExistence type="predicted"/>
<evidence type="ECO:0000256" key="3">
    <source>
        <dbReference type="ARBA" id="ARBA00022449"/>
    </source>
</evidence>
<dbReference type="SMART" id="SM00054">
    <property type="entry name" value="EFh"/>
    <property type="match status" value="2"/>
</dbReference>
<keyword evidence="4 10" id="KW-0812">Transmembrane</keyword>
<dbReference type="Gene3D" id="2.160.20.70">
    <property type="match status" value="1"/>
</dbReference>
<dbReference type="GO" id="GO:0012505">
    <property type="term" value="C:endomembrane system"/>
    <property type="evidence" value="ECO:0007669"/>
    <property type="project" value="UniProtKB-SubCell"/>
</dbReference>
<dbReference type="Gene3D" id="1.10.238.10">
    <property type="entry name" value="EF-hand"/>
    <property type="match status" value="1"/>
</dbReference>
<reference evidence="12 13" key="1">
    <citation type="journal article" date="2018" name="Sci. Rep.">
        <title>Raphidocelis subcapitata (=Pseudokirchneriella subcapitata) provides an insight into genome evolution and environmental adaptations in the Sphaeropleales.</title>
        <authorList>
            <person name="Suzuki S."/>
            <person name="Yamaguchi H."/>
            <person name="Nakajima N."/>
            <person name="Kawachi M."/>
        </authorList>
    </citation>
    <scope>NUCLEOTIDE SEQUENCE [LARGE SCALE GENOMIC DNA]</scope>
    <source>
        <strain evidence="12 13">NIES-35</strain>
    </source>
</reference>
<dbReference type="Pfam" id="PF13499">
    <property type="entry name" value="EF-hand_7"/>
    <property type="match status" value="1"/>
</dbReference>
<evidence type="ECO:0000256" key="10">
    <source>
        <dbReference type="SAM" id="Phobius"/>
    </source>
</evidence>
<evidence type="ECO:0000256" key="7">
    <source>
        <dbReference type="ARBA" id="ARBA00023065"/>
    </source>
</evidence>
<dbReference type="InterPro" id="IPR004837">
    <property type="entry name" value="NaCa_Exmemb"/>
</dbReference>
<dbReference type="GO" id="GO:0006874">
    <property type="term" value="P:intracellular calcium ion homeostasis"/>
    <property type="evidence" value="ECO:0007669"/>
    <property type="project" value="TreeGrafter"/>
</dbReference>
<dbReference type="InParanoid" id="A0A2V0NS83"/>
<accession>A0A2V0NS83</accession>
<dbReference type="Pfam" id="PF01699">
    <property type="entry name" value="Na_Ca_ex"/>
    <property type="match status" value="1"/>
</dbReference>
<sequence length="762" mass="77797">MRALSAPRAGWEGTALCCRGVRSAAAADPARRAWPRRAERPLPPRATAGPEEGSTALEAGSPPPSPELSAAAAPRYLRAPLAAGSDVRHDGPVVLASTLPAGAAVRAGGDVVVMGRVEGAAYAAGAGSMVVAALGFGRGAAVSVGGVAAAEVPVVAAPQMALLEGGRVVFKPLPGAALSAAPEAAGQGLVSQLLPAASLALGAALIAVPSTALGSLIGGGAEGVVAALLESALFGYILLQGAGLLAEGSELLLEVVDPGIIGGVLLPVLGALPDALIILNAGLKGSREMAQEQLAVGMGTLAGSTVLLLSLGWGLSVLLGRCDLSESGRALDKTLTRGFDLNRTGVTTEDDVRRGALILAASALLYGIVQVPAFLGFSESPQAALTGAVVCTAAAVAYVVYSVASPELQRRKIDAARKRRLRLYVVKALAERTVAAPRLGALVDPSGRVNTATLRNVFEEFDTDRSGSIDAAEVQALLLGLQLGGENGPPGLSADRETTAAFFAEMDLDNDSQITFQEFERCMQKWVAAKLAAAAGAGGDGAFTSLLDPRQGGATAALLADLPPADIAQLRATAAAVEAEPPDEAAEDMAGEEGQGGVALPRSQLLLRAGAMLAGGVALCAVFSDPLVESLTNLSRASGIAPFFVGFVLTPLASNSSEFVSSLRFAARKRITNMSLTLAQLYGAATLNNTLCLGLFLYVVWARQLPWVYSSEVTVIVTCSLLLGALGYSRTTFKAKWALPTMALYPLSLLAVHLLDTKLGWQ</sequence>
<dbReference type="PANTHER" id="PTHR31503">
    <property type="entry name" value="VACUOLAR CALCIUM ION TRANSPORTER"/>
    <property type="match status" value="1"/>
</dbReference>
<comment type="subcellular location">
    <subcellularLocation>
        <location evidence="1">Endomembrane system</location>
        <topology evidence="1">Multi-pass membrane protein</topology>
    </subcellularLocation>
</comment>
<protein>
    <recommendedName>
        <fullName evidence="11">EF-hand domain-containing protein</fullName>
    </recommendedName>
</protein>
<dbReference type="AlphaFoldDB" id="A0A2V0NS83"/>
<keyword evidence="2" id="KW-0813">Transport</keyword>
<dbReference type="CDD" id="cd00051">
    <property type="entry name" value="EFh"/>
    <property type="match status" value="1"/>
</dbReference>
<feature type="region of interest" description="Disordered" evidence="9">
    <location>
        <begin position="26"/>
        <end position="69"/>
    </location>
</feature>
<feature type="compositionally biased region" description="Acidic residues" evidence="9">
    <location>
        <begin position="580"/>
        <end position="591"/>
    </location>
</feature>
<dbReference type="InterPro" id="IPR002048">
    <property type="entry name" value="EF_hand_dom"/>
</dbReference>
<dbReference type="SUPFAM" id="SSF63848">
    <property type="entry name" value="Cell-division inhibitor MinC, C-terminal domain"/>
    <property type="match status" value="1"/>
</dbReference>
<dbReference type="PROSITE" id="PS00018">
    <property type="entry name" value="EF_HAND_1"/>
    <property type="match status" value="1"/>
</dbReference>
<dbReference type="InterPro" id="IPR011992">
    <property type="entry name" value="EF-hand-dom_pair"/>
</dbReference>
<dbReference type="PANTHER" id="PTHR31503:SF36">
    <property type="entry name" value="SODIUM_CALCIUM EXCHANGER MEMBRANE REGION DOMAIN-CONTAINING PROTEIN"/>
    <property type="match status" value="1"/>
</dbReference>
<feature type="transmembrane region" description="Helical" evidence="10">
    <location>
        <begin position="258"/>
        <end position="283"/>
    </location>
</feature>
<evidence type="ECO:0000256" key="4">
    <source>
        <dbReference type="ARBA" id="ARBA00022692"/>
    </source>
</evidence>
<keyword evidence="8 10" id="KW-0472">Membrane</keyword>
<dbReference type="GO" id="GO:0005509">
    <property type="term" value="F:calcium ion binding"/>
    <property type="evidence" value="ECO:0007669"/>
    <property type="project" value="InterPro"/>
</dbReference>
<organism evidence="12 13">
    <name type="scientific">Raphidocelis subcapitata</name>
    <dbReference type="NCBI Taxonomy" id="307507"/>
    <lineage>
        <taxon>Eukaryota</taxon>
        <taxon>Viridiplantae</taxon>
        <taxon>Chlorophyta</taxon>
        <taxon>core chlorophytes</taxon>
        <taxon>Chlorophyceae</taxon>
        <taxon>CS clade</taxon>
        <taxon>Sphaeropleales</taxon>
        <taxon>Selenastraceae</taxon>
        <taxon>Raphidocelis</taxon>
    </lineage>
</organism>
<dbReference type="Proteomes" id="UP000247498">
    <property type="component" value="Unassembled WGS sequence"/>
</dbReference>
<feature type="transmembrane region" description="Helical" evidence="10">
    <location>
        <begin position="356"/>
        <end position="377"/>
    </location>
</feature>
<dbReference type="SUPFAM" id="SSF47473">
    <property type="entry name" value="EF-hand"/>
    <property type="match status" value="1"/>
</dbReference>
<dbReference type="InterPro" id="IPR016098">
    <property type="entry name" value="CAP/MinC_C"/>
</dbReference>
<evidence type="ECO:0000256" key="2">
    <source>
        <dbReference type="ARBA" id="ARBA00022448"/>
    </source>
</evidence>
<feature type="transmembrane region" description="Helical" evidence="10">
    <location>
        <begin position="681"/>
        <end position="701"/>
    </location>
</feature>
<dbReference type="Gene3D" id="1.20.1420.30">
    <property type="entry name" value="NCX, central ion-binding region"/>
    <property type="match status" value="1"/>
</dbReference>